<dbReference type="PROSITE" id="PS51635">
    <property type="entry name" value="PNPLA"/>
    <property type="match status" value="1"/>
</dbReference>
<dbReference type="InterPro" id="IPR019894">
    <property type="entry name" value="Patatin-related_protein"/>
</dbReference>
<dbReference type="Pfam" id="PF01734">
    <property type="entry name" value="Patatin"/>
    <property type="match status" value="1"/>
</dbReference>
<evidence type="ECO:0000313" key="5">
    <source>
        <dbReference type="Proteomes" id="UP000248014"/>
    </source>
</evidence>
<proteinExistence type="predicted"/>
<dbReference type="GO" id="GO:0016042">
    <property type="term" value="P:lipid catabolic process"/>
    <property type="evidence" value="ECO:0007669"/>
    <property type="project" value="UniProtKB-UniRule"/>
</dbReference>
<feature type="domain" description="PNPLA" evidence="3">
    <location>
        <begin position="10"/>
        <end position="330"/>
    </location>
</feature>
<evidence type="ECO:0000256" key="2">
    <source>
        <dbReference type="PROSITE-ProRule" id="PRU01161"/>
    </source>
</evidence>
<dbReference type="Pfam" id="PF11856">
    <property type="entry name" value="DUF3376"/>
    <property type="match status" value="1"/>
</dbReference>
<comment type="caution">
    <text evidence="4">The sequence shown here is derived from an EMBL/GenBank/DDBJ whole genome shotgun (WGS) entry which is preliminary data.</text>
</comment>
<feature type="active site" description="Nucleophile" evidence="2">
    <location>
        <position position="79"/>
    </location>
</feature>
<protein>
    <submittedName>
        <fullName evidence="4">Patatin-related protein</fullName>
    </submittedName>
</protein>
<organism evidence="4 5">
    <name type="scientific">Blastomonas natatoria</name>
    <dbReference type="NCBI Taxonomy" id="34015"/>
    <lineage>
        <taxon>Bacteria</taxon>
        <taxon>Pseudomonadati</taxon>
        <taxon>Pseudomonadota</taxon>
        <taxon>Alphaproteobacteria</taxon>
        <taxon>Sphingomonadales</taxon>
        <taxon>Sphingomonadaceae</taxon>
        <taxon>Blastomonas</taxon>
    </lineage>
</organism>
<keyword evidence="2" id="KW-0378">Hydrolase</keyword>
<dbReference type="AlphaFoldDB" id="A0A2V3VEK1"/>
<dbReference type="GO" id="GO:0016787">
    <property type="term" value="F:hydrolase activity"/>
    <property type="evidence" value="ECO:0007669"/>
    <property type="project" value="UniProtKB-UniRule"/>
</dbReference>
<keyword evidence="5" id="KW-1185">Reference proteome</keyword>
<evidence type="ECO:0000256" key="1">
    <source>
        <dbReference type="ARBA" id="ARBA00023098"/>
    </source>
</evidence>
<dbReference type="RefSeq" id="WP_110298826.1">
    <property type="nucleotide sequence ID" value="NZ_QJJM01000007.1"/>
</dbReference>
<feature type="short sequence motif" description="GXSXG" evidence="2">
    <location>
        <begin position="77"/>
        <end position="81"/>
    </location>
</feature>
<reference evidence="4 5" key="1">
    <citation type="submission" date="2018-05" db="EMBL/GenBank/DDBJ databases">
        <title>Genomic Encyclopedia of Type Strains, Phase IV (KMG-IV): sequencing the most valuable type-strain genomes for metagenomic binning, comparative biology and taxonomic classification.</title>
        <authorList>
            <person name="Goeker M."/>
        </authorList>
    </citation>
    <scope>NUCLEOTIDE SEQUENCE [LARGE SCALE GENOMIC DNA]</scope>
    <source>
        <strain evidence="4 5">DSM 3183</strain>
    </source>
</reference>
<dbReference type="InterPro" id="IPR002641">
    <property type="entry name" value="PNPLA_dom"/>
</dbReference>
<keyword evidence="1 2" id="KW-0443">Lipid metabolism</keyword>
<dbReference type="InterPro" id="IPR016035">
    <property type="entry name" value="Acyl_Trfase/lysoPLipase"/>
</dbReference>
<gene>
    <name evidence="4" type="ORF">C7451_10737</name>
</gene>
<dbReference type="NCBIfam" id="TIGR03607">
    <property type="entry name" value="patatin-like protein"/>
    <property type="match status" value="1"/>
</dbReference>
<keyword evidence="2" id="KW-0442">Lipid degradation</keyword>
<accession>A0A2V3VEK1</accession>
<dbReference type="Proteomes" id="UP000248014">
    <property type="component" value="Unassembled WGS sequence"/>
</dbReference>
<dbReference type="EMBL" id="QJJM01000007">
    <property type="protein sequence ID" value="PXW75069.1"/>
    <property type="molecule type" value="Genomic_DNA"/>
</dbReference>
<name>A0A2V3VEK1_9SPHN</name>
<sequence>MRQKELRIALVCYGGISLAVYMHGITKEIWRATRASRNFHAGDPPASGSQSVYRELFEAFAAQSQVKLRLLPDIIAGASAGGINGVFLAQALTSGQSLEPLTRMWLECADIDQLLDPDARPFSRFTKFWAQPLVWLLLRRPGGALDRSVAPEARAEVRTKLSRLVRARWFAPPFSGTGFSGLLYEAMEAMAATPAGRRLLPLGQPLDLFVTVTDFRGHLERLRLNSPAEVVETEHRLSIGFRYLRGRDDSLADPAELVFAARATASFPGAFPPFNVAEMDRMLARRERHWPGREAFLQRIFPQQYAEGEAESAVLIDGSVLANAPFAQAIDALRNRPAHREIDRRFVYIDPKPDIVGGMDQSRERDAMGQRLPGFFSTIFGAISDIPREQPIRDNLEGIERRSSRVRQMRAITDALRAEVEETVGKLFGYTLFLDSPTPQRLTKWRNKAQDRAAHMAGFAYASYAQLKLATIIEDMVDTLRRAHRGPRALYAERLREAIRTELHRSGMDRLSGKGGGASDEAILFFRTQDLGFRIRRLRFLARRLGEDIAQSGRAPPEAVVAMHETLYACLAQYLDRETTDHLGQNFADIAAGAIDDPGMAIAELAERRDLRSADAIVDEQLAGALALLPRESRRSLLLAYLGFPFYDIATLPLLQGEGQNEYDPIKVDRISPDDCQSLRHGGAEATLKGIQFNSFGAFFSRAYRENDYLWGRLHGAERLIDIIASAMPAGTTFPPHLLADFKRRAFLAICDEEEAVLTTDPELVPGIRREIESAFGG</sequence>
<dbReference type="InterPro" id="IPR024282">
    <property type="entry name" value="DUF3376"/>
</dbReference>
<evidence type="ECO:0000313" key="4">
    <source>
        <dbReference type="EMBL" id="PXW75069.1"/>
    </source>
</evidence>
<comment type="caution">
    <text evidence="2">Lacks conserved residue(s) required for the propagation of feature annotation.</text>
</comment>
<evidence type="ECO:0000259" key="3">
    <source>
        <dbReference type="PROSITE" id="PS51635"/>
    </source>
</evidence>
<dbReference type="Gene3D" id="3.40.1090.10">
    <property type="entry name" value="Cytosolic phospholipase A2 catalytic domain"/>
    <property type="match status" value="2"/>
</dbReference>
<feature type="active site" description="Proton acceptor" evidence="2">
    <location>
        <position position="317"/>
    </location>
</feature>
<dbReference type="SUPFAM" id="SSF52151">
    <property type="entry name" value="FabD/lysophospholipase-like"/>
    <property type="match status" value="1"/>
</dbReference>
<dbReference type="OrthoDB" id="8728704at2"/>